<protein>
    <recommendedName>
        <fullName evidence="1">ER-bound oxygenase mpaB/mpaB'/Rubber oxygenase catalytic domain-containing protein</fullName>
    </recommendedName>
</protein>
<feature type="domain" description="ER-bound oxygenase mpaB/mpaB'/Rubber oxygenase catalytic" evidence="1">
    <location>
        <begin position="52"/>
        <end position="273"/>
    </location>
</feature>
<dbReference type="Pfam" id="PF09995">
    <property type="entry name" value="MPAB_Lcp_cat"/>
    <property type="match status" value="1"/>
</dbReference>
<gene>
    <name evidence="2" type="ORF">RHIZ70_161</name>
</gene>
<dbReference type="Proteomes" id="UP000254764">
    <property type="component" value="Unassembled WGS sequence"/>
</dbReference>
<dbReference type="AlphaFoldDB" id="A0A376AAH2"/>
<proteinExistence type="predicted"/>
<dbReference type="EMBL" id="UEYP01000011">
    <property type="protein sequence ID" value="SSC64453.1"/>
    <property type="molecule type" value="Genomic_DNA"/>
</dbReference>
<evidence type="ECO:0000313" key="2">
    <source>
        <dbReference type="EMBL" id="SSC64453.1"/>
    </source>
</evidence>
<evidence type="ECO:0000259" key="1">
    <source>
        <dbReference type="Pfam" id="PF09995"/>
    </source>
</evidence>
<dbReference type="PANTHER" id="PTHR36151">
    <property type="entry name" value="BLR2777 PROTEIN"/>
    <property type="match status" value="1"/>
</dbReference>
<dbReference type="RefSeq" id="WP_115671632.1">
    <property type="nucleotide sequence ID" value="NZ_UEYP01000011.1"/>
</dbReference>
<dbReference type="GO" id="GO:0016491">
    <property type="term" value="F:oxidoreductase activity"/>
    <property type="evidence" value="ECO:0007669"/>
    <property type="project" value="InterPro"/>
</dbReference>
<accession>A0A376AAH2</accession>
<sequence length="319" mass="35197">MQLALSPLPLPGPLSRRLDLFALKLSQPKGMTFDFSTPHGEPALVPADSVSWQVFKNPVTVFIGGIAAVLLELAEPHVRDGVWQHSSFTTDALARMQRTGLAAMITVYGARSKTEAMIKGVNRRHGSVRGLTTEGKPYRADDPILLDWVQATAAFGFMEAYHRYSRPLSDGERNRFLAEGKAAADLYGATSAPVSVSEMNMLFEVMRPRLVKSEVVFAFLDIVRKVPALPPALRPFQELLITAAVELLPAWVRDRLGLRQLGSLTPMQRALVKAAAFGAEHIMLPSSAPVQSCRRLGLADDYLYRRRRSGQPITPPARW</sequence>
<dbReference type="PANTHER" id="PTHR36151:SF3">
    <property type="entry name" value="ER-BOUND OXYGENASE MPAB_MPAB'_RUBBER OXYGENASE CATALYTIC DOMAIN-CONTAINING PROTEIN"/>
    <property type="match status" value="1"/>
</dbReference>
<dbReference type="STRING" id="1336235.GCA_000518785_00806"/>
<keyword evidence="3" id="KW-1185">Reference proteome</keyword>
<name>A0A376AAH2_9HYPH</name>
<organism evidence="2 3">
    <name type="scientific">Ciceribacter selenitireducens ATCC BAA-1503</name>
    <dbReference type="NCBI Taxonomy" id="1336235"/>
    <lineage>
        <taxon>Bacteria</taxon>
        <taxon>Pseudomonadati</taxon>
        <taxon>Pseudomonadota</taxon>
        <taxon>Alphaproteobacteria</taxon>
        <taxon>Hyphomicrobiales</taxon>
        <taxon>Rhizobiaceae</taxon>
        <taxon>Ciceribacter</taxon>
    </lineage>
</organism>
<dbReference type="OrthoDB" id="108890at2"/>
<evidence type="ECO:0000313" key="3">
    <source>
        <dbReference type="Proteomes" id="UP000254764"/>
    </source>
</evidence>
<reference evidence="3" key="1">
    <citation type="submission" date="2018-07" db="EMBL/GenBank/DDBJ databases">
        <authorList>
            <person name="Peiro R."/>
            <person name="Begona"/>
            <person name="Cbmso G."/>
            <person name="Lopez M."/>
            <person name="Gonzalez S."/>
        </authorList>
    </citation>
    <scope>NUCLEOTIDE SEQUENCE [LARGE SCALE GENOMIC DNA]</scope>
</reference>
<dbReference type="InterPro" id="IPR018713">
    <property type="entry name" value="MPAB/Lcp_cat_dom"/>
</dbReference>